<feature type="transmembrane region" description="Helical" evidence="1">
    <location>
        <begin position="21"/>
        <end position="41"/>
    </location>
</feature>
<proteinExistence type="predicted"/>
<keyword evidence="1" id="KW-1133">Transmembrane helix</keyword>
<evidence type="ECO:0008006" key="4">
    <source>
        <dbReference type="Google" id="ProtNLM"/>
    </source>
</evidence>
<keyword evidence="1" id="KW-0472">Membrane</keyword>
<keyword evidence="3" id="KW-1185">Reference proteome</keyword>
<accession>A0A2R8BHN6</accession>
<sequence>MTVHIQHKFAFQPAMCGAARYVRVYAVWVFCACFLAAASLAPGTMPQSQYGGFTVVLCTGDGPVTMTLDENGDPIEAQHAPCDWSAQVIAVDVPLHAPLATPARLTAFVPNLEAPHVPVRFALVQTNPARGPPHTL</sequence>
<protein>
    <recommendedName>
        <fullName evidence="4">DUF2946 domain-containing protein</fullName>
    </recommendedName>
</protein>
<dbReference type="Proteomes" id="UP000244880">
    <property type="component" value="Unassembled WGS sequence"/>
</dbReference>
<evidence type="ECO:0000313" key="3">
    <source>
        <dbReference type="Proteomes" id="UP000244880"/>
    </source>
</evidence>
<reference evidence="2 3" key="1">
    <citation type="submission" date="2018-03" db="EMBL/GenBank/DDBJ databases">
        <authorList>
            <person name="Keele B.F."/>
        </authorList>
    </citation>
    <scope>NUCLEOTIDE SEQUENCE [LARGE SCALE GENOMIC DNA]</scope>
    <source>
        <strain evidence="2 3">CECT 8599</strain>
    </source>
</reference>
<organism evidence="2 3">
    <name type="scientific">Ascidiaceihabitans donghaensis</name>
    <dbReference type="NCBI Taxonomy" id="1510460"/>
    <lineage>
        <taxon>Bacteria</taxon>
        <taxon>Pseudomonadati</taxon>
        <taxon>Pseudomonadota</taxon>
        <taxon>Alphaproteobacteria</taxon>
        <taxon>Rhodobacterales</taxon>
        <taxon>Paracoccaceae</taxon>
        <taxon>Ascidiaceihabitans</taxon>
    </lineage>
</organism>
<name>A0A2R8BHN6_9RHOB</name>
<gene>
    <name evidence="2" type="ORF">ASD8599_03359</name>
</gene>
<keyword evidence="1" id="KW-0812">Transmembrane</keyword>
<dbReference type="AlphaFoldDB" id="A0A2R8BHN6"/>
<evidence type="ECO:0000313" key="2">
    <source>
        <dbReference type="EMBL" id="SPH22616.1"/>
    </source>
</evidence>
<evidence type="ECO:0000256" key="1">
    <source>
        <dbReference type="SAM" id="Phobius"/>
    </source>
</evidence>
<dbReference type="EMBL" id="OMOR01000001">
    <property type="protein sequence ID" value="SPH22616.1"/>
    <property type="molecule type" value="Genomic_DNA"/>
</dbReference>